<reference evidence="1" key="1">
    <citation type="submission" date="2014-09" db="EMBL/GenBank/DDBJ databases">
        <authorList>
            <person name="Magalhaes I.L.F."/>
            <person name="Oliveira U."/>
            <person name="Santos F.R."/>
            <person name="Vidigal T.H.D.A."/>
            <person name="Brescovit A.D."/>
            <person name="Santos A.J."/>
        </authorList>
    </citation>
    <scope>NUCLEOTIDE SEQUENCE</scope>
    <source>
        <tissue evidence="1">Shoot tissue taken approximately 20 cm above the soil surface</tissue>
    </source>
</reference>
<protein>
    <submittedName>
        <fullName evidence="1">Uncharacterized protein</fullName>
    </submittedName>
</protein>
<reference evidence="1" key="2">
    <citation type="journal article" date="2015" name="Data Brief">
        <title>Shoot transcriptome of the giant reed, Arundo donax.</title>
        <authorList>
            <person name="Barrero R.A."/>
            <person name="Guerrero F.D."/>
            <person name="Moolhuijzen P."/>
            <person name="Goolsby J.A."/>
            <person name="Tidwell J."/>
            <person name="Bellgard S.E."/>
            <person name="Bellgard M.I."/>
        </authorList>
    </citation>
    <scope>NUCLEOTIDE SEQUENCE</scope>
    <source>
        <tissue evidence="1">Shoot tissue taken approximately 20 cm above the soil surface</tissue>
    </source>
</reference>
<proteinExistence type="predicted"/>
<dbReference type="AlphaFoldDB" id="A0A0A9CAX9"/>
<organism evidence="1">
    <name type="scientific">Arundo donax</name>
    <name type="common">Giant reed</name>
    <name type="synonym">Donax arundinaceus</name>
    <dbReference type="NCBI Taxonomy" id="35708"/>
    <lineage>
        <taxon>Eukaryota</taxon>
        <taxon>Viridiplantae</taxon>
        <taxon>Streptophyta</taxon>
        <taxon>Embryophyta</taxon>
        <taxon>Tracheophyta</taxon>
        <taxon>Spermatophyta</taxon>
        <taxon>Magnoliopsida</taxon>
        <taxon>Liliopsida</taxon>
        <taxon>Poales</taxon>
        <taxon>Poaceae</taxon>
        <taxon>PACMAD clade</taxon>
        <taxon>Arundinoideae</taxon>
        <taxon>Arundineae</taxon>
        <taxon>Arundo</taxon>
    </lineage>
</organism>
<accession>A0A0A9CAX9</accession>
<evidence type="ECO:0000313" key="1">
    <source>
        <dbReference type="EMBL" id="JAD72736.1"/>
    </source>
</evidence>
<name>A0A0A9CAX9_ARUDO</name>
<dbReference type="EMBL" id="GBRH01225159">
    <property type="protein sequence ID" value="JAD72736.1"/>
    <property type="molecule type" value="Transcribed_RNA"/>
</dbReference>
<sequence>MMMDTRILSCTTPIQPHNEVIPPHECKLIHE</sequence>